<dbReference type="AlphaFoldDB" id="A0A7S9PSC7"/>
<dbReference type="OrthoDB" id="4935125at2759"/>
<name>A0A7S9PSC7_EPIFF</name>
<organism evidence="1 2">
    <name type="scientific">Epichloe festucae (strain Fl1)</name>
    <dbReference type="NCBI Taxonomy" id="877507"/>
    <lineage>
        <taxon>Eukaryota</taxon>
        <taxon>Fungi</taxon>
        <taxon>Dikarya</taxon>
        <taxon>Ascomycota</taxon>
        <taxon>Pezizomycotina</taxon>
        <taxon>Sordariomycetes</taxon>
        <taxon>Hypocreomycetidae</taxon>
        <taxon>Hypocreales</taxon>
        <taxon>Clavicipitaceae</taxon>
        <taxon>Epichloe</taxon>
    </lineage>
</organism>
<reference evidence="1 2" key="1">
    <citation type="journal article" date="2018" name="PLoS Genet.">
        <title>Repeat elements organise 3D genome structure and mediate transcription in the filamentous fungus Epichloe festucae.</title>
        <authorList>
            <person name="Winter D.J."/>
            <person name="Ganley A.R.D."/>
            <person name="Young C.A."/>
            <person name="Liachko I."/>
            <person name="Schardl C.L."/>
            <person name="Dupont P.Y."/>
            <person name="Berry D."/>
            <person name="Ram A."/>
            <person name="Scott B."/>
            <person name="Cox M.P."/>
        </authorList>
    </citation>
    <scope>NUCLEOTIDE SEQUENCE [LARGE SCALE GENOMIC DNA]</scope>
    <source>
        <strain evidence="1 2">Fl1</strain>
    </source>
</reference>
<proteinExistence type="predicted"/>
<sequence>MAEWTTLSYDTRLIILNMVFARLNAPEEHQPVRRPLRRTPGLIPSHALVCRDWFDFFERETYRNIFVTQASLENIRRLTRRQQSLITAPSPLNHCPNTMQPWSKTPSNGPSISYAHGTQSKGPGLPDFHWRSARVHLVTWNMPSTTTCISIPALLTSTGLLNGTVQISRIQGTGGSKDEKRVLRAYLP</sequence>
<evidence type="ECO:0000313" key="2">
    <source>
        <dbReference type="Proteomes" id="UP000594364"/>
    </source>
</evidence>
<evidence type="ECO:0000313" key="1">
    <source>
        <dbReference type="EMBL" id="QPG94246.1"/>
    </source>
</evidence>
<gene>
    <name evidence="1" type="ORF">C2857_005472</name>
</gene>
<keyword evidence="2" id="KW-1185">Reference proteome</keyword>
<accession>A0A7S9PSC7</accession>
<dbReference type="Proteomes" id="UP000594364">
    <property type="component" value="Chromosome 1"/>
</dbReference>
<dbReference type="EMBL" id="CP031385">
    <property type="protein sequence ID" value="QPG94246.1"/>
    <property type="molecule type" value="Genomic_DNA"/>
</dbReference>
<protein>
    <submittedName>
        <fullName evidence="1">Uncharacterized protein</fullName>
    </submittedName>
</protein>